<accession>A0A3A9ZM93</accession>
<keyword evidence="1" id="KW-0472">Membrane</keyword>
<dbReference type="RefSeq" id="WP_120783540.1">
    <property type="nucleotide sequence ID" value="NZ_JBHLUP010000009.1"/>
</dbReference>
<keyword evidence="1" id="KW-1133">Transmembrane helix</keyword>
<gene>
    <name evidence="2" type="ORF">D7193_32660</name>
</gene>
<dbReference type="Proteomes" id="UP000279968">
    <property type="component" value="Unassembled WGS sequence"/>
</dbReference>
<feature type="transmembrane region" description="Helical" evidence="1">
    <location>
        <begin position="330"/>
        <end position="353"/>
    </location>
</feature>
<dbReference type="OrthoDB" id="3397817at2"/>
<comment type="caution">
    <text evidence="2">The sequence shown here is derived from an EMBL/GenBank/DDBJ whole genome shotgun (WGS) entry which is preliminary data.</text>
</comment>
<feature type="transmembrane region" description="Helical" evidence="1">
    <location>
        <begin position="71"/>
        <end position="95"/>
    </location>
</feature>
<evidence type="ECO:0000256" key="1">
    <source>
        <dbReference type="SAM" id="Phobius"/>
    </source>
</evidence>
<dbReference type="AlphaFoldDB" id="A0A3A9ZM93"/>
<organism evidence="2 3">
    <name type="scientific">Micromonospora costi</name>
    <dbReference type="NCBI Taxonomy" id="1530042"/>
    <lineage>
        <taxon>Bacteria</taxon>
        <taxon>Bacillati</taxon>
        <taxon>Actinomycetota</taxon>
        <taxon>Actinomycetes</taxon>
        <taxon>Micromonosporales</taxon>
        <taxon>Micromonosporaceae</taxon>
        <taxon>Micromonospora</taxon>
    </lineage>
</organism>
<keyword evidence="1" id="KW-0812">Transmembrane</keyword>
<evidence type="ECO:0000313" key="2">
    <source>
        <dbReference type="EMBL" id="RKN49024.1"/>
    </source>
</evidence>
<dbReference type="EMBL" id="RBAN01000013">
    <property type="protein sequence ID" value="RKN49024.1"/>
    <property type="molecule type" value="Genomic_DNA"/>
</dbReference>
<evidence type="ECO:0000313" key="3">
    <source>
        <dbReference type="Proteomes" id="UP000279968"/>
    </source>
</evidence>
<sequence length="367" mass="39224">MPPTGDPLARRYRRLLLGYPRAWRRARSEEMVAVLLDAAAPGRTRPTVREAVNLLRHGLRARLGRPDSRSVVAWAALAAVICGLFSAALATWVAWQTARPLPGRAETAALVAEVLPGYDLGNVQPGSALFTFYTQPLRPRNLDSLLLGDGGEYQQGATVAGATGRPPASQQEMLALAQRRLGETGWRVYAPHVVPEVTCTANGCTPTGGPSDVSLAARRGDTGLQLWLPGKPSIDNTYLTVSLSRPAPPAALPAGIAAGLLGAVAGWFVFGWASRRTTRPHPAANGVIVLYAFTMLLWCAPVVLAAPSLLRHHRDEPHPVWHPLWEWLGQPGLSLFFVVGALCALSGLVLATAPRRDTDPLRSTAVG</sequence>
<reference evidence="2 3" key="1">
    <citation type="journal article" date="2015" name="Int. J. Syst. Evol. Microbiol.">
        <title>Micromonospora costi sp. nov., isolated from a leaf of Costus speciosus.</title>
        <authorList>
            <person name="Thawai C."/>
        </authorList>
    </citation>
    <scope>NUCLEOTIDE SEQUENCE [LARGE SCALE GENOMIC DNA]</scope>
    <source>
        <strain evidence="2 3">CS1-12</strain>
    </source>
</reference>
<feature type="transmembrane region" description="Helical" evidence="1">
    <location>
        <begin position="285"/>
        <end position="310"/>
    </location>
</feature>
<protein>
    <submittedName>
        <fullName evidence="2">Uncharacterized protein</fullName>
    </submittedName>
</protein>
<keyword evidence="3" id="KW-1185">Reference proteome</keyword>
<name>A0A3A9ZM93_9ACTN</name>
<proteinExistence type="predicted"/>
<feature type="transmembrane region" description="Helical" evidence="1">
    <location>
        <begin position="250"/>
        <end position="273"/>
    </location>
</feature>